<organism evidence="12 13">
    <name type="scientific">Legionella erythra</name>
    <dbReference type="NCBI Taxonomy" id="448"/>
    <lineage>
        <taxon>Bacteria</taxon>
        <taxon>Pseudomonadati</taxon>
        <taxon>Pseudomonadota</taxon>
        <taxon>Gammaproteobacteria</taxon>
        <taxon>Legionellales</taxon>
        <taxon>Legionellaceae</taxon>
        <taxon>Legionella</taxon>
    </lineage>
</organism>
<dbReference type="OrthoDB" id="5292355at2"/>
<keyword evidence="13" id="KW-1185">Reference proteome</keyword>
<keyword evidence="2" id="KW-0813">Transport</keyword>
<comment type="caution">
    <text evidence="12">The sequence shown here is derived from an EMBL/GenBank/DDBJ whole genome shotgun (WGS) entry which is preliminary data.</text>
</comment>
<dbReference type="PANTHER" id="PTHR37468:SF1">
    <property type="entry name" value="SULFATE TRANSPORTER CYSZ"/>
    <property type="match status" value="1"/>
</dbReference>
<dbReference type="InterPro" id="IPR050480">
    <property type="entry name" value="CysZ-like"/>
</dbReference>
<dbReference type="EMBL" id="LNYA01000023">
    <property type="protein sequence ID" value="KTC98252.1"/>
    <property type="molecule type" value="Genomic_DNA"/>
</dbReference>
<protein>
    <submittedName>
        <fullName evidence="12">Putative sulfate transport protein CysZ</fullName>
    </submittedName>
</protein>
<evidence type="ECO:0000256" key="11">
    <source>
        <dbReference type="SAM" id="Phobius"/>
    </source>
</evidence>
<dbReference type="GO" id="GO:0019344">
    <property type="term" value="P:cysteine biosynthetic process"/>
    <property type="evidence" value="ECO:0007669"/>
    <property type="project" value="UniProtKB-KW"/>
</dbReference>
<keyword evidence="4" id="KW-0997">Cell inner membrane</keyword>
<evidence type="ECO:0000256" key="8">
    <source>
        <dbReference type="ARBA" id="ARBA00023032"/>
    </source>
</evidence>
<feature type="transmembrane region" description="Helical" evidence="11">
    <location>
        <begin position="134"/>
        <end position="154"/>
    </location>
</feature>
<name>A0A0W0TRV7_LEGER</name>
<gene>
    <name evidence="12" type="ORF">Lery_1306</name>
</gene>
<feature type="transmembrane region" description="Helical" evidence="11">
    <location>
        <begin position="26"/>
        <end position="46"/>
    </location>
</feature>
<dbReference type="Pfam" id="PF07264">
    <property type="entry name" value="EI24"/>
    <property type="match status" value="1"/>
</dbReference>
<reference evidence="12 13" key="1">
    <citation type="submission" date="2015-11" db="EMBL/GenBank/DDBJ databases">
        <title>Genomic analysis of 38 Legionella species identifies large and diverse effector repertoires.</title>
        <authorList>
            <person name="Burstein D."/>
            <person name="Amaro F."/>
            <person name="Zusman T."/>
            <person name="Lifshitz Z."/>
            <person name="Cohen O."/>
            <person name="Gilbert J.A."/>
            <person name="Pupko T."/>
            <person name="Shuman H.A."/>
            <person name="Segal G."/>
        </authorList>
    </citation>
    <scope>NUCLEOTIDE SEQUENCE [LARGE SCALE GENOMIC DNA]</scope>
    <source>
        <strain evidence="12 13">SE-32A-C8</strain>
    </source>
</reference>
<sequence length="242" mass="28411">MGHFIQGMLYFIAGLKRLSTKGLRRFIVLPILFNALLFAGLFYLFYHYLLPYADYYLDKLPSWLSFLSTLFFILVVVSFFLLFLMLFTALCNVLAAPFNGLLAEKAQRYFFQSDIPSQPFIEMAGRSIKRQGQFLRYFLPRFLFTAALFFVPFIQPVYPFIWFTFNAWMLSMQYQDFVMDNNLLTFTAMKQHLQRHRLKSLGFGTMINLFNFIPLLNVLTMPSAVIGGVLLYGEEQADWQKR</sequence>
<keyword evidence="10" id="KW-0198">Cysteine biosynthesis</keyword>
<keyword evidence="5" id="KW-0028">Amino-acid biosynthesis</keyword>
<evidence type="ECO:0000256" key="7">
    <source>
        <dbReference type="ARBA" id="ARBA00022989"/>
    </source>
</evidence>
<evidence type="ECO:0000313" key="13">
    <source>
        <dbReference type="Proteomes" id="UP000054773"/>
    </source>
</evidence>
<dbReference type="GO" id="GO:0005886">
    <property type="term" value="C:plasma membrane"/>
    <property type="evidence" value="ECO:0007669"/>
    <property type="project" value="TreeGrafter"/>
</dbReference>
<dbReference type="GO" id="GO:0000103">
    <property type="term" value="P:sulfate assimilation"/>
    <property type="evidence" value="ECO:0007669"/>
    <property type="project" value="TreeGrafter"/>
</dbReference>
<evidence type="ECO:0000256" key="4">
    <source>
        <dbReference type="ARBA" id="ARBA00022519"/>
    </source>
</evidence>
<keyword evidence="8" id="KW-0764">Sulfate transport</keyword>
<keyword evidence="9 11" id="KW-0472">Membrane</keyword>
<proteinExistence type="predicted"/>
<dbReference type="STRING" id="448.Lery_1306"/>
<keyword evidence="3" id="KW-1003">Cell membrane</keyword>
<keyword evidence="6 11" id="KW-0812">Transmembrane</keyword>
<dbReference type="PANTHER" id="PTHR37468">
    <property type="entry name" value="SULFATE TRANSPORTER CYSZ"/>
    <property type="match status" value="1"/>
</dbReference>
<evidence type="ECO:0000256" key="10">
    <source>
        <dbReference type="ARBA" id="ARBA00023192"/>
    </source>
</evidence>
<dbReference type="GO" id="GO:0009675">
    <property type="term" value="F:high-affinity sulfate:proton symporter activity"/>
    <property type="evidence" value="ECO:0007669"/>
    <property type="project" value="TreeGrafter"/>
</dbReference>
<keyword evidence="7 11" id="KW-1133">Transmembrane helix</keyword>
<feature type="transmembrane region" description="Helical" evidence="11">
    <location>
        <begin position="66"/>
        <end position="95"/>
    </location>
</feature>
<evidence type="ECO:0000256" key="1">
    <source>
        <dbReference type="ARBA" id="ARBA00004141"/>
    </source>
</evidence>
<dbReference type="RefSeq" id="WP_058526444.1">
    <property type="nucleotide sequence ID" value="NZ_CAAAHY010000010.1"/>
</dbReference>
<dbReference type="PATRIC" id="fig|448.7.peg.1366"/>
<evidence type="ECO:0000313" key="12">
    <source>
        <dbReference type="EMBL" id="KTC98252.1"/>
    </source>
</evidence>
<dbReference type="AlphaFoldDB" id="A0A0W0TRV7"/>
<evidence type="ECO:0000256" key="5">
    <source>
        <dbReference type="ARBA" id="ARBA00022605"/>
    </source>
</evidence>
<dbReference type="Proteomes" id="UP000054773">
    <property type="component" value="Unassembled WGS sequence"/>
</dbReference>
<evidence type="ECO:0000256" key="6">
    <source>
        <dbReference type="ARBA" id="ARBA00022692"/>
    </source>
</evidence>
<evidence type="ECO:0000256" key="9">
    <source>
        <dbReference type="ARBA" id="ARBA00023136"/>
    </source>
</evidence>
<evidence type="ECO:0000256" key="3">
    <source>
        <dbReference type="ARBA" id="ARBA00022475"/>
    </source>
</evidence>
<evidence type="ECO:0000256" key="2">
    <source>
        <dbReference type="ARBA" id="ARBA00022448"/>
    </source>
</evidence>
<feature type="transmembrane region" description="Helical" evidence="11">
    <location>
        <begin position="200"/>
        <end position="233"/>
    </location>
</feature>
<dbReference type="NCBIfam" id="NF003433">
    <property type="entry name" value="PRK04949.1"/>
    <property type="match status" value="1"/>
</dbReference>
<dbReference type="InterPro" id="IPR059112">
    <property type="entry name" value="CysZ/EI24"/>
</dbReference>
<accession>A0A0W0TRV7</accession>
<comment type="subcellular location">
    <subcellularLocation>
        <location evidence="1">Membrane</location>
        <topology evidence="1">Multi-pass membrane protein</topology>
    </subcellularLocation>
</comment>